<evidence type="ECO:0000313" key="5">
    <source>
        <dbReference type="Proteomes" id="UP001244011"/>
    </source>
</evidence>
<feature type="domain" description="GST N-terminal" evidence="2">
    <location>
        <begin position="22"/>
        <end position="111"/>
    </location>
</feature>
<dbReference type="SUPFAM" id="SSF47616">
    <property type="entry name" value="GST C-terminal domain-like"/>
    <property type="match status" value="1"/>
</dbReference>
<proteinExistence type="inferred from homology"/>
<dbReference type="AlphaFoldDB" id="A0AAJ0BUL7"/>
<dbReference type="CDD" id="cd03048">
    <property type="entry name" value="GST_N_Ure2p_like"/>
    <property type="match status" value="1"/>
</dbReference>
<organism evidence="4 5">
    <name type="scientific">Phialemonium atrogriseum</name>
    <dbReference type="NCBI Taxonomy" id="1093897"/>
    <lineage>
        <taxon>Eukaryota</taxon>
        <taxon>Fungi</taxon>
        <taxon>Dikarya</taxon>
        <taxon>Ascomycota</taxon>
        <taxon>Pezizomycotina</taxon>
        <taxon>Sordariomycetes</taxon>
        <taxon>Sordariomycetidae</taxon>
        <taxon>Cephalothecales</taxon>
        <taxon>Cephalothecaceae</taxon>
        <taxon>Phialemonium</taxon>
    </lineage>
</organism>
<dbReference type="Proteomes" id="UP001244011">
    <property type="component" value="Unassembled WGS sequence"/>
</dbReference>
<dbReference type="InterPro" id="IPR010987">
    <property type="entry name" value="Glutathione-S-Trfase_C-like"/>
</dbReference>
<dbReference type="SFLD" id="SFLDG00358">
    <property type="entry name" value="Main_(cytGST)"/>
    <property type="match status" value="1"/>
</dbReference>
<name>A0AAJ0BUL7_9PEZI</name>
<dbReference type="PROSITE" id="PS50404">
    <property type="entry name" value="GST_NTER"/>
    <property type="match status" value="1"/>
</dbReference>
<dbReference type="Gene3D" id="3.40.30.10">
    <property type="entry name" value="Glutaredoxin"/>
    <property type="match status" value="1"/>
</dbReference>
<dbReference type="PANTHER" id="PTHR44051:SF8">
    <property type="entry name" value="GLUTATHIONE S-TRANSFERASE GSTA"/>
    <property type="match status" value="1"/>
</dbReference>
<evidence type="ECO:0000259" key="3">
    <source>
        <dbReference type="PROSITE" id="PS50405"/>
    </source>
</evidence>
<dbReference type="Pfam" id="PF13409">
    <property type="entry name" value="GST_N_2"/>
    <property type="match status" value="1"/>
</dbReference>
<dbReference type="Pfam" id="PF13410">
    <property type="entry name" value="GST_C_2"/>
    <property type="match status" value="1"/>
</dbReference>
<dbReference type="SUPFAM" id="SSF52833">
    <property type="entry name" value="Thioredoxin-like"/>
    <property type="match status" value="1"/>
</dbReference>
<dbReference type="InterPro" id="IPR004045">
    <property type="entry name" value="Glutathione_S-Trfase_N"/>
</dbReference>
<dbReference type="SFLD" id="SFLDS00019">
    <property type="entry name" value="Glutathione_Transferase_(cytos"/>
    <property type="match status" value="1"/>
</dbReference>
<dbReference type="InterPro" id="IPR036282">
    <property type="entry name" value="Glutathione-S-Trfase_C_sf"/>
</dbReference>
<dbReference type="PANTHER" id="PTHR44051">
    <property type="entry name" value="GLUTATHIONE S-TRANSFERASE-RELATED"/>
    <property type="match status" value="1"/>
</dbReference>
<comment type="caution">
    <text evidence="4">The sequence shown here is derived from an EMBL/GenBank/DDBJ whole genome shotgun (WGS) entry which is preliminary data.</text>
</comment>
<keyword evidence="5" id="KW-1185">Reference proteome</keyword>
<dbReference type="InterPro" id="IPR040079">
    <property type="entry name" value="Glutathione_S-Trfase"/>
</dbReference>
<dbReference type="SFLD" id="SFLDG01151">
    <property type="entry name" value="Main.2:_Nu-like"/>
    <property type="match status" value="1"/>
</dbReference>
<evidence type="ECO:0000256" key="1">
    <source>
        <dbReference type="ARBA" id="ARBA00007409"/>
    </source>
</evidence>
<dbReference type="RefSeq" id="XP_060280749.1">
    <property type="nucleotide sequence ID" value="XM_060428738.1"/>
</dbReference>
<dbReference type="PROSITE" id="PS50405">
    <property type="entry name" value="GST_CTER"/>
    <property type="match status" value="1"/>
</dbReference>
<dbReference type="GeneID" id="85311925"/>
<evidence type="ECO:0000259" key="2">
    <source>
        <dbReference type="PROSITE" id="PS50404"/>
    </source>
</evidence>
<protein>
    <submittedName>
        <fullName evidence="4">Glutathione S-transferase</fullName>
    </submittedName>
</protein>
<evidence type="ECO:0000313" key="4">
    <source>
        <dbReference type="EMBL" id="KAK1764536.1"/>
    </source>
</evidence>
<sequence length="249" mass="28495">MGPSLQKSLLYVDETPQEVKDAKGIHLITQSTPNGQKVQILLEELADVYNLEWTTTVINISTNEQKKDWFLRLNPNGRIPVIVDNTQSPPFPVMETSAELLYLSGIADKDHVFSFADPLEQNQCVQWLFFWHGSGAPYHGQVIHFGILAKEKLPYAIERFTNELLRVFGVLEIQLSGKFTGTPREYLAGPGDGKYSIADMGTWPWIKLWKFTGITEDQMSQFPHLRKWLDRIESRPAVQRAMGDKYKQQ</sequence>
<dbReference type="EMBL" id="MU839020">
    <property type="protein sequence ID" value="KAK1764536.1"/>
    <property type="molecule type" value="Genomic_DNA"/>
</dbReference>
<dbReference type="InterPro" id="IPR036249">
    <property type="entry name" value="Thioredoxin-like_sf"/>
</dbReference>
<feature type="domain" description="GST C-terminal" evidence="3">
    <location>
        <begin position="117"/>
        <end position="249"/>
    </location>
</feature>
<accession>A0AAJ0BUL7</accession>
<dbReference type="Gene3D" id="1.20.1050.10">
    <property type="match status" value="1"/>
</dbReference>
<reference evidence="4" key="1">
    <citation type="submission" date="2023-06" db="EMBL/GenBank/DDBJ databases">
        <title>Genome-scale phylogeny and comparative genomics of the fungal order Sordariales.</title>
        <authorList>
            <consortium name="Lawrence Berkeley National Laboratory"/>
            <person name="Hensen N."/>
            <person name="Bonometti L."/>
            <person name="Westerberg I."/>
            <person name="Brannstrom I.O."/>
            <person name="Guillou S."/>
            <person name="Cros-Aarteil S."/>
            <person name="Calhoun S."/>
            <person name="Haridas S."/>
            <person name="Kuo A."/>
            <person name="Mondo S."/>
            <person name="Pangilinan J."/>
            <person name="Riley R."/>
            <person name="Labutti K."/>
            <person name="Andreopoulos B."/>
            <person name="Lipzen A."/>
            <person name="Chen C."/>
            <person name="Yanf M."/>
            <person name="Daum C."/>
            <person name="Ng V."/>
            <person name="Clum A."/>
            <person name="Steindorff A."/>
            <person name="Ohm R."/>
            <person name="Martin F."/>
            <person name="Silar P."/>
            <person name="Natvig D."/>
            <person name="Lalanne C."/>
            <person name="Gautier V."/>
            <person name="Ament-Velasquez S.L."/>
            <person name="Kruys A."/>
            <person name="Hutchinson M.I."/>
            <person name="Powell A.J."/>
            <person name="Barry K."/>
            <person name="Miller A.N."/>
            <person name="Grigoriev I.V."/>
            <person name="Debuchy R."/>
            <person name="Gladieux P."/>
            <person name="Thoren M.H."/>
            <person name="Johannesson H."/>
        </authorList>
    </citation>
    <scope>NUCLEOTIDE SEQUENCE</scope>
    <source>
        <strain evidence="4">8032-3</strain>
    </source>
</reference>
<comment type="similarity">
    <text evidence="1">Belongs to the GST superfamily.</text>
</comment>
<gene>
    <name evidence="4" type="ORF">QBC33DRAFT_547462</name>
</gene>